<proteinExistence type="inferred from homology"/>
<dbReference type="AlphaFoldDB" id="A0A7C2ZJT2"/>
<dbReference type="GO" id="GO:0008168">
    <property type="term" value="F:methyltransferase activity"/>
    <property type="evidence" value="ECO:0007669"/>
    <property type="project" value="UniProtKB-KW"/>
</dbReference>
<sequence>MMKEIVDKLNQKIENGLIVELPNGVCYGQGENRIRITKGEALKDILRDAEMGFCEAYMRGDVIVEGDLERVLMACMEYLASNERKSLKDTFSYLFRFLLKGLRLIKGLEGKEVRRHYDLGNDFYRLWLDSSMTYYCAFFSEPSVSLEEAQSEKRRIIYEKLQLKEGDRLLDIGCGWGSIILESASLYNIRSVGITLSKNQYEFVKDKIEELGLKGRVEVYLMHYEDLPKLGEKFNKVVSVGMFEHVGKGRHRKFFEVVNQIMEEGGLFLLHTIGKVHPSSQSRWIRKYIFPGGYLPSIEEVIKASKDLDFNLIDIDDWRLHYYFTLKEWKKRFYKVKDWVIKRYGEEFFRMWELYLTASAVSFYIGSNHLFQFLFSKGVVNSYPVMRRQFGYPLLAT</sequence>
<evidence type="ECO:0000256" key="3">
    <source>
        <dbReference type="ARBA" id="ARBA00022679"/>
    </source>
</evidence>
<keyword evidence="2 7" id="KW-0489">Methyltransferase</keyword>
<keyword evidence="4" id="KW-0949">S-adenosyl-L-methionine</keyword>
<keyword evidence="3 7" id="KW-0808">Transferase</keyword>
<dbReference type="InterPro" id="IPR050723">
    <property type="entry name" value="CFA/CMAS"/>
</dbReference>
<dbReference type="InterPro" id="IPR057206">
    <property type="entry name" value="DUF7884"/>
</dbReference>
<dbReference type="EMBL" id="DSFP01000072">
    <property type="protein sequence ID" value="HEW46712.1"/>
    <property type="molecule type" value="Genomic_DNA"/>
</dbReference>
<dbReference type="Pfam" id="PF25371">
    <property type="entry name" value="DUF7884"/>
    <property type="match status" value="1"/>
</dbReference>
<feature type="domain" description="DUF7884" evidence="6">
    <location>
        <begin position="26"/>
        <end position="77"/>
    </location>
</feature>
<evidence type="ECO:0000256" key="4">
    <source>
        <dbReference type="ARBA" id="ARBA00022691"/>
    </source>
</evidence>
<evidence type="ECO:0000256" key="5">
    <source>
        <dbReference type="ARBA" id="ARBA00023098"/>
    </source>
</evidence>
<evidence type="ECO:0000256" key="2">
    <source>
        <dbReference type="ARBA" id="ARBA00022603"/>
    </source>
</evidence>
<comment type="caution">
    <text evidence="7">The sequence shown here is derived from an EMBL/GenBank/DDBJ whole genome shotgun (WGS) entry which is preliminary data.</text>
</comment>
<dbReference type="Pfam" id="PF02353">
    <property type="entry name" value="CMAS"/>
    <property type="match status" value="1"/>
</dbReference>
<gene>
    <name evidence="7" type="ORF">ENO47_08665</name>
</gene>
<protein>
    <submittedName>
        <fullName evidence="7">Methyltransferase domain-containing protein</fullName>
    </submittedName>
</protein>
<dbReference type="PANTHER" id="PTHR43667">
    <property type="entry name" value="CYCLOPROPANE-FATTY-ACYL-PHOSPHOLIPID SYNTHASE"/>
    <property type="match status" value="1"/>
</dbReference>
<name>A0A7C2ZJT2_9AQUI</name>
<keyword evidence="5" id="KW-0443">Lipid metabolism</keyword>
<dbReference type="SUPFAM" id="SSF53335">
    <property type="entry name" value="S-adenosyl-L-methionine-dependent methyltransferases"/>
    <property type="match status" value="1"/>
</dbReference>
<reference evidence="7" key="1">
    <citation type="journal article" date="2020" name="mSystems">
        <title>Genome- and Community-Level Interaction Insights into Carbon Utilization and Element Cycling Functions of Hydrothermarchaeota in Hydrothermal Sediment.</title>
        <authorList>
            <person name="Zhou Z."/>
            <person name="Liu Y."/>
            <person name="Xu W."/>
            <person name="Pan J."/>
            <person name="Luo Z.H."/>
            <person name="Li M."/>
        </authorList>
    </citation>
    <scope>NUCLEOTIDE SEQUENCE [LARGE SCALE GENOMIC DNA]</scope>
    <source>
        <strain evidence="7">SpSt-132</strain>
    </source>
</reference>
<organism evidence="7">
    <name type="scientific">Hydrogenobacter sp</name>
    <dbReference type="NCBI Taxonomy" id="2152829"/>
    <lineage>
        <taxon>Bacteria</taxon>
        <taxon>Pseudomonadati</taxon>
        <taxon>Aquificota</taxon>
        <taxon>Aquificia</taxon>
        <taxon>Aquificales</taxon>
        <taxon>Aquificaceae</taxon>
        <taxon>Hydrogenobacter</taxon>
    </lineage>
</organism>
<evidence type="ECO:0000259" key="6">
    <source>
        <dbReference type="Pfam" id="PF25371"/>
    </source>
</evidence>
<evidence type="ECO:0000313" key="7">
    <source>
        <dbReference type="EMBL" id="HEW46712.1"/>
    </source>
</evidence>
<accession>A0A7C2ZJT2</accession>
<evidence type="ECO:0000256" key="1">
    <source>
        <dbReference type="ARBA" id="ARBA00010815"/>
    </source>
</evidence>
<comment type="similarity">
    <text evidence="1">Belongs to the CFA/CMAS family.</text>
</comment>
<dbReference type="CDD" id="cd02440">
    <property type="entry name" value="AdoMet_MTases"/>
    <property type="match status" value="1"/>
</dbReference>
<dbReference type="PIRSF" id="PIRSF003085">
    <property type="entry name" value="CMAS"/>
    <property type="match status" value="1"/>
</dbReference>
<dbReference type="InterPro" id="IPR029063">
    <property type="entry name" value="SAM-dependent_MTases_sf"/>
</dbReference>
<dbReference type="GO" id="GO:0032259">
    <property type="term" value="P:methylation"/>
    <property type="evidence" value="ECO:0007669"/>
    <property type="project" value="UniProtKB-KW"/>
</dbReference>
<dbReference type="GO" id="GO:0008610">
    <property type="term" value="P:lipid biosynthetic process"/>
    <property type="evidence" value="ECO:0007669"/>
    <property type="project" value="InterPro"/>
</dbReference>
<dbReference type="InterPro" id="IPR003333">
    <property type="entry name" value="CMAS"/>
</dbReference>
<dbReference type="PANTHER" id="PTHR43667:SF1">
    <property type="entry name" value="CYCLOPROPANE-FATTY-ACYL-PHOSPHOLIPID SYNTHASE"/>
    <property type="match status" value="1"/>
</dbReference>
<dbReference type="Gene3D" id="3.40.50.150">
    <property type="entry name" value="Vaccinia Virus protein VP39"/>
    <property type="match status" value="1"/>
</dbReference>